<dbReference type="EMBL" id="ML976618">
    <property type="protein sequence ID" value="KAF1842583.1"/>
    <property type="molecule type" value="Genomic_DNA"/>
</dbReference>
<organism evidence="1 2">
    <name type="scientific">Cucurbitaria berberidis CBS 394.84</name>
    <dbReference type="NCBI Taxonomy" id="1168544"/>
    <lineage>
        <taxon>Eukaryota</taxon>
        <taxon>Fungi</taxon>
        <taxon>Dikarya</taxon>
        <taxon>Ascomycota</taxon>
        <taxon>Pezizomycotina</taxon>
        <taxon>Dothideomycetes</taxon>
        <taxon>Pleosporomycetidae</taxon>
        <taxon>Pleosporales</taxon>
        <taxon>Pleosporineae</taxon>
        <taxon>Cucurbitariaceae</taxon>
        <taxon>Cucurbitaria</taxon>
    </lineage>
</organism>
<dbReference type="RefSeq" id="XP_040785146.1">
    <property type="nucleotide sequence ID" value="XM_040927100.1"/>
</dbReference>
<sequence length="203" mass="23060">MDFYPGYFVVTPLLAVLSEEAAAANYTTCANGVRSFSPTDQFICDACRALKFSDRVLEQPVGAVTLIIDRKPSRFESMETMRCVLCLVLCQIIENFHPDVHWVPTAMTSPRLLEILWRSWAPAASTEGERPYVIISSRSDKGGFKPQRVPERYDHRRAKLWIANCIESHVQCSDERFIIDGMRLIDCQTMKIVNATPGAWKLQ</sequence>
<dbReference type="Proteomes" id="UP000800039">
    <property type="component" value="Unassembled WGS sequence"/>
</dbReference>
<name>A0A9P4GB61_9PLEO</name>
<dbReference type="AlphaFoldDB" id="A0A9P4GB61"/>
<evidence type="ECO:0000313" key="1">
    <source>
        <dbReference type="EMBL" id="KAF1842583.1"/>
    </source>
</evidence>
<accession>A0A9P4GB61</accession>
<protein>
    <submittedName>
        <fullName evidence="1">Uncharacterized protein</fullName>
    </submittedName>
</protein>
<gene>
    <name evidence="1" type="ORF">K460DRAFT_188603</name>
</gene>
<dbReference type="GeneID" id="63844352"/>
<comment type="caution">
    <text evidence="1">The sequence shown here is derived from an EMBL/GenBank/DDBJ whole genome shotgun (WGS) entry which is preliminary data.</text>
</comment>
<keyword evidence="2" id="KW-1185">Reference proteome</keyword>
<reference evidence="1" key="1">
    <citation type="submission" date="2020-01" db="EMBL/GenBank/DDBJ databases">
        <authorList>
            <consortium name="DOE Joint Genome Institute"/>
            <person name="Haridas S."/>
            <person name="Albert R."/>
            <person name="Binder M."/>
            <person name="Bloem J."/>
            <person name="Labutti K."/>
            <person name="Salamov A."/>
            <person name="Andreopoulos B."/>
            <person name="Baker S.E."/>
            <person name="Barry K."/>
            <person name="Bills G."/>
            <person name="Bluhm B.H."/>
            <person name="Cannon C."/>
            <person name="Castanera R."/>
            <person name="Culley D.E."/>
            <person name="Daum C."/>
            <person name="Ezra D."/>
            <person name="Gonzalez J.B."/>
            <person name="Henrissat B."/>
            <person name="Kuo A."/>
            <person name="Liang C."/>
            <person name="Lipzen A."/>
            <person name="Lutzoni F."/>
            <person name="Magnuson J."/>
            <person name="Mondo S."/>
            <person name="Nolan M."/>
            <person name="Ohm R."/>
            <person name="Pangilinan J."/>
            <person name="Park H.-J."/>
            <person name="Ramirez L."/>
            <person name="Alfaro M."/>
            <person name="Sun H."/>
            <person name="Tritt A."/>
            <person name="Yoshinaga Y."/>
            <person name="Zwiers L.-H."/>
            <person name="Turgeon B.G."/>
            <person name="Goodwin S.B."/>
            <person name="Spatafora J.W."/>
            <person name="Crous P.W."/>
            <person name="Grigoriev I.V."/>
        </authorList>
    </citation>
    <scope>NUCLEOTIDE SEQUENCE</scope>
    <source>
        <strain evidence="1">CBS 394.84</strain>
    </source>
</reference>
<proteinExistence type="predicted"/>
<evidence type="ECO:0000313" key="2">
    <source>
        <dbReference type="Proteomes" id="UP000800039"/>
    </source>
</evidence>